<gene>
    <name evidence="6" type="ORF">N657DRAFT_651246</name>
</gene>
<sequence length="897" mass="101448">MESPTSIASPELARVVWASHILSYMNPYTETISNKDHLQKTCAGLPLDADSDEEADSDEDVDAEILTQDTDLLTPHDTNVRKKFLNGVAELLSHSKGGATVTAAALRESEDLVEVDLSRNAGFRTDDEEYLSSLTGFLAAGSSVDAEARRDETIQFLHSFIAKTIDYNASRLDSCIQKTQCLVKRVLIPLPVPERLASGPERPCLLGCCAAAGISTPAAVQSLFWKIRSFNMLERDSSRARTDRREMVALASGAIRSPDSARIQLGSLAPSVDSSKLLLWWKQLARPVTILRTLVTITQLLPNFRTIRFIPLKVPPLIKLGSHQIPSIAEAWQNLGLPCSLNAFIPASASRKTRYFRDDCSRQLHNHCEIQLLMRYEADPSLAPTLAYFGCSKKACFLCDEFIALSPLKPGVRGRHGVCHPNWAVSALPPGSGITARDRLNKLCNVIRRQIQLLLQPGPRSPPNIVYQSSAVSDLKTADMIHLTHRAADRETVEKAAKEYREKMQILLDPRSQRPQEIYCRDIRTLCVMCQWPGRRCCGCFAISYCSKRCQTIDWPSHKILCRKFVPFLEARPSEDFRVGIYFPRDQGSPRLVWVPFEHTEGPMYQPFFDHFLGSLPFPERLLWTLPFRTNKRRGIDLGYWMTIYYADYDKTINKSVHRAVEACIGMTVPKTTYGNYVVMNGPSHRGAAEHSDMTLMDFRYTLDFFSTYFDDTIHDIPSQNSVRALKICSPLEHELYGRETFASVWVDRDFNGSMSDVSDLSMALIGFEIRVCQVRETEMERQSDAEAEGGNWENPYAKALMLEIDPFEERWGISDNWNTKGSAILLREDRQNLDTELVEVMCRYCVEVLQPLFEKSRNGEVSRSEVLAEISKEKLTAWVNKEGDRRREGGQTIIRT</sequence>
<evidence type="ECO:0000313" key="7">
    <source>
        <dbReference type="Proteomes" id="UP001302602"/>
    </source>
</evidence>
<keyword evidence="2 4" id="KW-0863">Zinc-finger</keyword>
<dbReference type="Proteomes" id="UP001302602">
    <property type="component" value="Unassembled WGS sequence"/>
</dbReference>
<dbReference type="EMBL" id="MU853267">
    <property type="protein sequence ID" value="KAK4118477.1"/>
    <property type="molecule type" value="Genomic_DNA"/>
</dbReference>
<dbReference type="PROSITE" id="PS01360">
    <property type="entry name" value="ZF_MYND_1"/>
    <property type="match status" value="1"/>
</dbReference>
<dbReference type="RefSeq" id="XP_062642250.1">
    <property type="nucleotide sequence ID" value="XM_062794121.1"/>
</dbReference>
<protein>
    <recommendedName>
        <fullName evidence="5">MYND-type domain-containing protein</fullName>
    </recommendedName>
</protein>
<dbReference type="InterPro" id="IPR027796">
    <property type="entry name" value="OTT_1508_deam-like"/>
</dbReference>
<keyword evidence="1" id="KW-0479">Metal-binding</keyword>
<evidence type="ECO:0000259" key="5">
    <source>
        <dbReference type="PROSITE" id="PS50865"/>
    </source>
</evidence>
<evidence type="ECO:0000256" key="4">
    <source>
        <dbReference type="PROSITE-ProRule" id="PRU00134"/>
    </source>
</evidence>
<dbReference type="SUPFAM" id="SSF144232">
    <property type="entry name" value="HIT/MYND zinc finger-like"/>
    <property type="match status" value="1"/>
</dbReference>
<name>A0AAN6YYL4_9PEZI</name>
<evidence type="ECO:0000313" key="6">
    <source>
        <dbReference type="EMBL" id="KAK4118477.1"/>
    </source>
</evidence>
<dbReference type="Pfam" id="PF01753">
    <property type="entry name" value="zf-MYND"/>
    <property type="match status" value="1"/>
</dbReference>
<dbReference type="Pfam" id="PF14441">
    <property type="entry name" value="OTT_1508_deam"/>
    <property type="match status" value="1"/>
</dbReference>
<accession>A0AAN6YYL4</accession>
<feature type="domain" description="MYND-type" evidence="5">
    <location>
        <begin position="527"/>
        <end position="562"/>
    </location>
</feature>
<dbReference type="GeneID" id="87830890"/>
<reference evidence="6" key="1">
    <citation type="journal article" date="2023" name="Mol. Phylogenet. Evol.">
        <title>Genome-scale phylogeny and comparative genomics of the fungal order Sordariales.</title>
        <authorList>
            <person name="Hensen N."/>
            <person name="Bonometti L."/>
            <person name="Westerberg I."/>
            <person name="Brannstrom I.O."/>
            <person name="Guillou S."/>
            <person name="Cros-Aarteil S."/>
            <person name="Calhoun S."/>
            <person name="Haridas S."/>
            <person name="Kuo A."/>
            <person name="Mondo S."/>
            <person name="Pangilinan J."/>
            <person name="Riley R."/>
            <person name="LaButti K."/>
            <person name="Andreopoulos B."/>
            <person name="Lipzen A."/>
            <person name="Chen C."/>
            <person name="Yan M."/>
            <person name="Daum C."/>
            <person name="Ng V."/>
            <person name="Clum A."/>
            <person name="Steindorff A."/>
            <person name="Ohm R.A."/>
            <person name="Martin F."/>
            <person name="Silar P."/>
            <person name="Natvig D.O."/>
            <person name="Lalanne C."/>
            <person name="Gautier V."/>
            <person name="Ament-Velasquez S.L."/>
            <person name="Kruys A."/>
            <person name="Hutchinson M.I."/>
            <person name="Powell A.J."/>
            <person name="Barry K."/>
            <person name="Miller A.N."/>
            <person name="Grigoriev I.V."/>
            <person name="Debuchy R."/>
            <person name="Gladieux P."/>
            <person name="Hiltunen Thoren M."/>
            <person name="Johannesson H."/>
        </authorList>
    </citation>
    <scope>NUCLEOTIDE SEQUENCE</scope>
    <source>
        <strain evidence="6">CBS 731.68</strain>
    </source>
</reference>
<keyword evidence="3" id="KW-0862">Zinc</keyword>
<dbReference type="AlphaFoldDB" id="A0AAN6YYL4"/>
<reference evidence="6" key="2">
    <citation type="submission" date="2023-05" db="EMBL/GenBank/DDBJ databases">
        <authorList>
            <consortium name="Lawrence Berkeley National Laboratory"/>
            <person name="Steindorff A."/>
            <person name="Hensen N."/>
            <person name="Bonometti L."/>
            <person name="Westerberg I."/>
            <person name="Brannstrom I.O."/>
            <person name="Guillou S."/>
            <person name="Cros-Aarteil S."/>
            <person name="Calhoun S."/>
            <person name="Haridas S."/>
            <person name="Kuo A."/>
            <person name="Mondo S."/>
            <person name="Pangilinan J."/>
            <person name="Riley R."/>
            <person name="Labutti K."/>
            <person name="Andreopoulos B."/>
            <person name="Lipzen A."/>
            <person name="Chen C."/>
            <person name="Yanf M."/>
            <person name="Daum C."/>
            <person name="Ng V."/>
            <person name="Clum A."/>
            <person name="Ohm R."/>
            <person name="Martin F."/>
            <person name="Silar P."/>
            <person name="Natvig D."/>
            <person name="Lalanne C."/>
            <person name="Gautier V."/>
            <person name="Ament-Velasquez S.L."/>
            <person name="Kruys A."/>
            <person name="Hutchinson M.I."/>
            <person name="Powell A.J."/>
            <person name="Barry K."/>
            <person name="Miller A.N."/>
            <person name="Grigoriev I.V."/>
            <person name="Debuchy R."/>
            <person name="Gladieux P."/>
            <person name="Thoren M.H."/>
            <person name="Johannesson H."/>
        </authorList>
    </citation>
    <scope>NUCLEOTIDE SEQUENCE</scope>
    <source>
        <strain evidence="6">CBS 731.68</strain>
    </source>
</reference>
<proteinExistence type="predicted"/>
<evidence type="ECO:0000256" key="1">
    <source>
        <dbReference type="ARBA" id="ARBA00022723"/>
    </source>
</evidence>
<evidence type="ECO:0000256" key="3">
    <source>
        <dbReference type="ARBA" id="ARBA00022833"/>
    </source>
</evidence>
<comment type="caution">
    <text evidence="6">The sequence shown here is derived from an EMBL/GenBank/DDBJ whole genome shotgun (WGS) entry which is preliminary data.</text>
</comment>
<evidence type="ECO:0000256" key="2">
    <source>
        <dbReference type="ARBA" id="ARBA00022771"/>
    </source>
</evidence>
<dbReference type="PROSITE" id="PS50865">
    <property type="entry name" value="ZF_MYND_2"/>
    <property type="match status" value="1"/>
</dbReference>
<dbReference type="Gene3D" id="6.10.140.2220">
    <property type="match status" value="1"/>
</dbReference>
<keyword evidence="7" id="KW-1185">Reference proteome</keyword>
<organism evidence="6 7">
    <name type="scientific">Parathielavia appendiculata</name>
    <dbReference type="NCBI Taxonomy" id="2587402"/>
    <lineage>
        <taxon>Eukaryota</taxon>
        <taxon>Fungi</taxon>
        <taxon>Dikarya</taxon>
        <taxon>Ascomycota</taxon>
        <taxon>Pezizomycotina</taxon>
        <taxon>Sordariomycetes</taxon>
        <taxon>Sordariomycetidae</taxon>
        <taxon>Sordariales</taxon>
        <taxon>Chaetomiaceae</taxon>
        <taxon>Parathielavia</taxon>
    </lineage>
</organism>
<dbReference type="GO" id="GO:0008270">
    <property type="term" value="F:zinc ion binding"/>
    <property type="evidence" value="ECO:0007669"/>
    <property type="project" value="UniProtKB-KW"/>
</dbReference>
<dbReference type="InterPro" id="IPR002893">
    <property type="entry name" value="Znf_MYND"/>
</dbReference>